<name>A0ACB5SQP9_AMBMO</name>
<gene>
    <name evidence="1" type="ORF">Amon02_000002600</name>
</gene>
<keyword evidence="2" id="KW-1185">Reference proteome</keyword>
<dbReference type="EMBL" id="BSXS01000001">
    <property type="protein sequence ID" value="GME70099.1"/>
    <property type="molecule type" value="Genomic_DNA"/>
</dbReference>
<evidence type="ECO:0000313" key="2">
    <source>
        <dbReference type="Proteomes" id="UP001165064"/>
    </source>
</evidence>
<comment type="caution">
    <text evidence="1">The sequence shown here is derived from an EMBL/GenBank/DDBJ whole genome shotgun (WGS) entry which is preliminary data.</text>
</comment>
<accession>A0ACB5SQP9</accession>
<evidence type="ECO:0000313" key="1">
    <source>
        <dbReference type="EMBL" id="GME70099.1"/>
    </source>
</evidence>
<proteinExistence type="predicted"/>
<sequence>MYVNSMVPISTSTSGKSSLDEDQQFIGIQIPTASTNKKVVDSVNSADYTGDDSVSRSQIDKNKRNGEYFKTDSIFKLMDNEDYKVILNTISSNHPELSTEIQNLCLARVDRNMNRIIKDRRYTRLFTVGYVPTPTSTTTQTQRKKSKDKIGVSAQNGKQRVEKQPQPSSLPHPLPSSTSSYGTTGGLYVLVNKPSIEVALRDIQTLIFSGNRLALSKLKSILDCACTDIIDFKRAILTNYKKKTKRKRSYSSETSTTSLFQQQQQPISPLGAESKKKIHEMVQLVGMTISESFDSQFVDVINFIDRTYSTKSDGQNTASIQSIKGLILSLYGSMNKFAAIFNKYGNLSTKSTPLKLGSVKFDALLNKLEAAGITTEDQLEQYQNIDIESDNDDLSEEDALYQGEPIGHAYGLSRPSFGSVNGVIGDSGTAAGPARMKRLKESHSASSIFDFGLSPTAFSAEEDENGNVVLPPLRNLYPPEGRMSYFPNNNFNMHW</sequence>
<organism evidence="1 2">
    <name type="scientific">Ambrosiozyma monospora</name>
    <name type="common">Yeast</name>
    <name type="synonym">Endomycopsis monosporus</name>
    <dbReference type="NCBI Taxonomy" id="43982"/>
    <lineage>
        <taxon>Eukaryota</taxon>
        <taxon>Fungi</taxon>
        <taxon>Dikarya</taxon>
        <taxon>Ascomycota</taxon>
        <taxon>Saccharomycotina</taxon>
        <taxon>Pichiomycetes</taxon>
        <taxon>Pichiales</taxon>
        <taxon>Pichiaceae</taxon>
        <taxon>Ambrosiozyma</taxon>
    </lineage>
</organism>
<protein>
    <submittedName>
        <fullName evidence="1">Unnamed protein product</fullName>
    </submittedName>
</protein>
<reference evidence="1" key="1">
    <citation type="submission" date="2023-04" db="EMBL/GenBank/DDBJ databases">
        <title>Ambrosiozyma monospora NBRC 10751.</title>
        <authorList>
            <person name="Ichikawa N."/>
            <person name="Sato H."/>
            <person name="Tonouchi N."/>
        </authorList>
    </citation>
    <scope>NUCLEOTIDE SEQUENCE</scope>
    <source>
        <strain evidence="1">NBRC 10751</strain>
    </source>
</reference>
<dbReference type="Proteomes" id="UP001165064">
    <property type="component" value="Unassembled WGS sequence"/>
</dbReference>